<keyword evidence="1" id="KW-0677">Repeat</keyword>
<dbReference type="InterPro" id="IPR002110">
    <property type="entry name" value="Ankyrin_rpt"/>
</dbReference>
<dbReference type="PANTHER" id="PTHR24126">
    <property type="entry name" value="ANKYRIN REPEAT, PH AND SEC7 DOMAIN CONTAINING PROTEIN SECG-RELATED"/>
    <property type="match status" value="1"/>
</dbReference>
<dbReference type="PROSITE" id="PS50088">
    <property type="entry name" value="ANK_REPEAT"/>
    <property type="match status" value="17"/>
</dbReference>
<feature type="repeat" description="ANK" evidence="3">
    <location>
        <begin position="692"/>
        <end position="724"/>
    </location>
</feature>
<dbReference type="PRINTS" id="PR01415">
    <property type="entry name" value="ANKYRIN"/>
</dbReference>
<keyword evidence="5" id="KW-1185">Reference proteome</keyword>
<dbReference type="OrthoDB" id="20872at2759"/>
<dbReference type="Pfam" id="PF00023">
    <property type="entry name" value="Ank"/>
    <property type="match status" value="2"/>
</dbReference>
<name>A0A364KTP3_TALAM</name>
<reference evidence="4 5" key="1">
    <citation type="journal article" date="2017" name="Biotechnol. Biofuels">
        <title>Differential beta-glucosidase expression as a function of carbon source availability in Talaromyces amestolkiae: a genomic and proteomic approach.</title>
        <authorList>
            <person name="de Eugenio L.I."/>
            <person name="Mendez-Liter J.A."/>
            <person name="Nieto-Dominguez M."/>
            <person name="Alonso L."/>
            <person name="Gil-Munoz J."/>
            <person name="Barriuso J."/>
            <person name="Prieto A."/>
            <person name="Martinez M.J."/>
        </authorList>
    </citation>
    <scope>NUCLEOTIDE SEQUENCE [LARGE SCALE GENOMIC DNA]</scope>
    <source>
        <strain evidence="4 5">CIB</strain>
    </source>
</reference>
<feature type="repeat" description="ANK" evidence="3">
    <location>
        <begin position="591"/>
        <end position="623"/>
    </location>
</feature>
<feature type="repeat" description="ANK" evidence="3">
    <location>
        <begin position="1205"/>
        <end position="1237"/>
    </location>
</feature>
<dbReference type="Pfam" id="PF12796">
    <property type="entry name" value="Ank_2"/>
    <property type="match status" value="7"/>
</dbReference>
<feature type="repeat" description="ANK" evidence="3">
    <location>
        <begin position="1118"/>
        <end position="1150"/>
    </location>
</feature>
<feature type="repeat" description="ANK" evidence="3">
    <location>
        <begin position="659"/>
        <end position="691"/>
    </location>
</feature>
<feature type="repeat" description="ANK" evidence="3">
    <location>
        <begin position="726"/>
        <end position="758"/>
    </location>
</feature>
<feature type="repeat" description="ANK" evidence="3">
    <location>
        <begin position="924"/>
        <end position="956"/>
    </location>
</feature>
<dbReference type="RefSeq" id="XP_040731443.1">
    <property type="nucleotide sequence ID" value="XM_040875139.1"/>
</dbReference>
<dbReference type="SMART" id="SM00248">
    <property type="entry name" value="ANK"/>
    <property type="match status" value="21"/>
</dbReference>
<feature type="repeat" description="ANK" evidence="3">
    <location>
        <begin position="1158"/>
        <end position="1190"/>
    </location>
</feature>
<protein>
    <recommendedName>
        <fullName evidence="6">Heterokaryon incompatibility domain-containing protein</fullName>
    </recommendedName>
</protein>
<feature type="repeat" description="ANK" evidence="3">
    <location>
        <begin position="760"/>
        <end position="792"/>
    </location>
</feature>
<dbReference type="Gene3D" id="1.25.40.20">
    <property type="entry name" value="Ankyrin repeat-containing domain"/>
    <property type="match status" value="9"/>
</dbReference>
<dbReference type="EMBL" id="MIKG01000004">
    <property type="protein sequence ID" value="RAO66927.1"/>
    <property type="molecule type" value="Genomic_DNA"/>
</dbReference>
<comment type="caution">
    <text evidence="4">The sequence shown here is derived from an EMBL/GenBank/DDBJ whole genome shotgun (WGS) entry which is preliminary data.</text>
</comment>
<feature type="repeat" description="ANK" evidence="3">
    <location>
        <begin position="858"/>
        <end position="891"/>
    </location>
</feature>
<sequence>MSDDSKRKRGNSHRELLDTFEKATTTFKLCPNRIWVVAREKLPQLLPQDSSILADGNSISNDEEHHHDLCTFDFCEHSQRDFTAVEQRHECEEEEKNDCVQLRGLFSRDILNAAAEAGSSTVWSLDGTSIVETPRPYMAISHVWSDGTGTGGWAEGEVNICLYNLFQEIARQFQCEGIWWDTICIPREKSARNKAIRKIQNNYQDARITLVHDCFLRNWEWVNAEGACFAILMSPWFSRGWTALELANSRKVKVVFKGPCGPLIKDLDEQILARDDTCSGPHKAATDIIRTLRKGVSDLNGLLRVLGARHTSWPKDIAIISGQLVGVEIASQSGKQDIWQQDIYISILRKLGKVSPQHLFHNSATMSRVSWCPNSLFDMPIFDSSVMAESEETLSITEDLDLVGKWKCIPVNRSHMEKCVWNGIHPLIRKRLEHHLEDEDECVLLTEYVSTSEIGLVDRALLVKKLGKGSYGYVGALYFHPGLTETEGRIEEVRLLADIRGRESNPDSNARVTKSRKYSDWGIPALPSAALNGDENRVENLVQTASPSLHELASKRIALNYAIWRGHHDVFHELAKSLVEKAEDLDVQDKLGQRPLHLAAERGDEIAVSYLLHNGARVEAKAEDGEEQTALHRAAWGGSTPVVQLLLNAGSHVNTKDKFENIALHTAAEKGFESVATLLIENGADVDAKGWNHLTPLHYAVINRHEAVVKLLLDSGANVEAKDKKFGWTALHLAALTEHEAVVRLLLDNGADIEARDNEFGWTALHLAAVNGHKAVVELLAMRNVKINLEDEKDRAMLQIAIVNGYEEVVKLLANKDVKDNLKDEKRRWTALHCAVMSGPSAVFKPLVDKVDVNFKDNGQTALQLAAENGYKAVVKKLLVNMRYEANAKDDDGRTALRLAAENGHVAVVKLLVDKGVDADSEHNGKTPLHLAVANGHQAVVKLLVENGVDINSTRWLDSAHSHYGQTALHWAAEGGYVAMVKLLVENGADINTKLSAQNQTPLHLAAVNGYVAVTKLLVENGADIEAKRADYSQTPLHLAVAKGHVAVIKQLIKYGANVNVEQEYGQTALHSAAANGDVAIIELLAKAGADIDSTSNDCKGYHGEYGDGYQPFYGNYRGQTALHLAVANGHEAVVKLLVENGADINSMEWGCNRNSHHGQAALHWAAKGGHLVMVKLLVENGAEIDLENSYRGIEDGDGGDKDYGGRTALHMAAANGHGAVVSLLLKYGANTRLEESYRGRVDYDSDSYIDGYGEACDDYGHDNNEYYSGRTALQLAVANGHESVADLLASHRTT</sequence>
<keyword evidence="2 3" id="KW-0040">ANK repeat</keyword>
<feature type="repeat" description="ANK" evidence="3">
    <location>
        <begin position="1032"/>
        <end position="1064"/>
    </location>
</feature>
<evidence type="ECO:0000256" key="2">
    <source>
        <dbReference type="ARBA" id="ARBA00023043"/>
    </source>
</evidence>
<evidence type="ECO:0000313" key="4">
    <source>
        <dbReference type="EMBL" id="RAO66927.1"/>
    </source>
</evidence>
<dbReference type="GeneID" id="63792155"/>
<dbReference type="SUPFAM" id="SSF48403">
    <property type="entry name" value="Ankyrin repeat"/>
    <property type="match status" value="3"/>
</dbReference>
<evidence type="ECO:0000256" key="3">
    <source>
        <dbReference type="PROSITE-ProRule" id="PRU00023"/>
    </source>
</evidence>
<feature type="repeat" description="ANK" evidence="3">
    <location>
        <begin position="892"/>
        <end position="924"/>
    </location>
</feature>
<evidence type="ECO:0000256" key="1">
    <source>
        <dbReference type="ARBA" id="ARBA00022737"/>
    </source>
</evidence>
<dbReference type="PANTHER" id="PTHR24126:SF14">
    <property type="entry name" value="ANK_REP_REGION DOMAIN-CONTAINING PROTEIN"/>
    <property type="match status" value="1"/>
</dbReference>
<feature type="repeat" description="ANK" evidence="3">
    <location>
        <begin position="1065"/>
        <end position="1097"/>
    </location>
</feature>
<dbReference type="PROSITE" id="PS50297">
    <property type="entry name" value="ANK_REP_REGION"/>
    <property type="match status" value="17"/>
</dbReference>
<dbReference type="InterPro" id="IPR036770">
    <property type="entry name" value="Ankyrin_rpt-contain_sf"/>
</dbReference>
<evidence type="ECO:0000313" key="5">
    <source>
        <dbReference type="Proteomes" id="UP000249363"/>
    </source>
</evidence>
<dbReference type="STRING" id="1196081.A0A364KTP3"/>
<gene>
    <name evidence="4" type="ORF">BHQ10_002939</name>
</gene>
<evidence type="ECO:0008006" key="6">
    <source>
        <dbReference type="Google" id="ProtNLM"/>
    </source>
</evidence>
<feature type="repeat" description="ANK" evidence="3">
    <location>
        <begin position="1269"/>
        <end position="1295"/>
    </location>
</feature>
<proteinExistence type="predicted"/>
<feature type="repeat" description="ANK" evidence="3">
    <location>
        <begin position="964"/>
        <end position="996"/>
    </location>
</feature>
<dbReference type="Proteomes" id="UP000249363">
    <property type="component" value="Unassembled WGS sequence"/>
</dbReference>
<feature type="repeat" description="ANK" evidence="3">
    <location>
        <begin position="998"/>
        <end position="1030"/>
    </location>
</feature>
<accession>A0A364KTP3</accession>
<organism evidence="4 5">
    <name type="scientific">Talaromyces amestolkiae</name>
    <dbReference type="NCBI Taxonomy" id="1196081"/>
    <lineage>
        <taxon>Eukaryota</taxon>
        <taxon>Fungi</taxon>
        <taxon>Dikarya</taxon>
        <taxon>Ascomycota</taxon>
        <taxon>Pezizomycotina</taxon>
        <taxon>Eurotiomycetes</taxon>
        <taxon>Eurotiomycetidae</taxon>
        <taxon>Eurotiales</taxon>
        <taxon>Trichocomaceae</taxon>
        <taxon>Talaromyces</taxon>
        <taxon>Talaromyces sect. Talaromyces</taxon>
    </lineage>
</organism>
<feature type="repeat" description="ANK" evidence="3">
    <location>
        <begin position="626"/>
        <end position="658"/>
    </location>
</feature>